<evidence type="ECO:0000313" key="2">
    <source>
        <dbReference type="Proteomes" id="UP000231581"/>
    </source>
</evidence>
<dbReference type="EMBL" id="PCSZ01000020">
    <property type="protein sequence ID" value="PIP60887.1"/>
    <property type="molecule type" value="Genomic_DNA"/>
</dbReference>
<comment type="caution">
    <text evidence="1">The sequence shown here is derived from an EMBL/GenBank/DDBJ whole genome shotgun (WGS) entry which is preliminary data.</text>
</comment>
<accession>A0A2H0BT85</accession>
<sequence>MKFSFRSHPYVYMSLGLLVLLLVAGSLGLYTAMYRYRSDAPVIRSIVKVIPFPAAKVDSTTISYNDYLTHVDALKRYLSGPAAAANGVGPEPTDADLSGALDRAIRIEAVHQIAAERNVSVTPVDIERTYADLVQKAGTSTTPGEIETFINDQFGWTVAQFKNYILGPAILEDTLRLQMQTETGSATAFDDALTERMSANHVKRYLSFGS</sequence>
<name>A0A2H0BT85_9BACT</name>
<gene>
    <name evidence="1" type="ORF">COX00_00915</name>
</gene>
<organism evidence="1 2">
    <name type="scientific">Candidatus Uhrbacteria bacterium CG22_combo_CG10-13_8_21_14_all_47_17</name>
    <dbReference type="NCBI Taxonomy" id="1975041"/>
    <lineage>
        <taxon>Bacteria</taxon>
        <taxon>Candidatus Uhriibacteriota</taxon>
    </lineage>
</organism>
<evidence type="ECO:0008006" key="3">
    <source>
        <dbReference type="Google" id="ProtNLM"/>
    </source>
</evidence>
<dbReference type="Proteomes" id="UP000231581">
    <property type="component" value="Unassembled WGS sequence"/>
</dbReference>
<reference evidence="1 2" key="1">
    <citation type="submission" date="2017-09" db="EMBL/GenBank/DDBJ databases">
        <title>Depth-based differentiation of microbial function through sediment-hosted aquifers and enrichment of novel symbionts in the deep terrestrial subsurface.</title>
        <authorList>
            <person name="Probst A.J."/>
            <person name="Ladd B."/>
            <person name="Jarett J.K."/>
            <person name="Geller-Mcgrath D.E."/>
            <person name="Sieber C.M."/>
            <person name="Emerson J.B."/>
            <person name="Anantharaman K."/>
            <person name="Thomas B.C."/>
            <person name="Malmstrom R."/>
            <person name="Stieglmeier M."/>
            <person name="Klingl A."/>
            <person name="Woyke T."/>
            <person name="Ryan C.M."/>
            <person name="Banfield J.F."/>
        </authorList>
    </citation>
    <scope>NUCLEOTIDE SEQUENCE [LARGE SCALE GENOMIC DNA]</scope>
    <source>
        <strain evidence="1">CG22_combo_CG10-13_8_21_14_all_47_17</strain>
    </source>
</reference>
<evidence type="ECO:0000313" key="1">
    <source>
        <dbReference type="EMBL" id="PIP60887.1"/>
    </source>
</evidence>
<dbReference type="AlphaFoldDB" id="A0A2H0BT85"/>
<dbReference type="SUPFAM" id="SSF109998">
    <property type="entry name" value="Triger factor/SurA peptide-binding domain-like"/>
    <property type="match status" value="1"/>
</dbReference>
<protein>
    <recommendedName>
        <fullName evidence="3">PpiC domain-containing protein</fullName>
    </recommendedName>
</protein>
<dbReference type="InterPro" id="IPR027304">
    <property type="entry name" value="Trigger_fact/SurA_dom_sf"/>
</dbReference>
<proteinExistence type="predicted"/>